<keyword evidence="10" id="KW-0966">Cell projection</keyword>
<comment type="similarity">
    <text evidence="3">Belongs to the flagella basal body rod proteins family.</text>
</comment>
<evidence type="ECO:0000256" key="1">
    <source>
        <dbReference type="ARBA" id="ARBA00004117"/>
    </source>
</evidence>
<sequence length="486" mass="49567">MSLSNAISNAVSGIVATSRGTEVVASNLANALTPGYARRDLQQSSRSYLAGGGGVQVDGVARIVNTSVLAQGRLASAATSHAQTLADFHKSMSDMMGVPGQPGALTTLLSEFDAALTAASARPENEAGLGRVLSAAASLAGAYNTMGNTIQQARSVADQAIAQDVATLNSGLERIADLNRQIATQLGGGGDANALQDERQRLIDMLGEIVPLKEMPREGGRVALFTANGGVLLDGSEPTRFEFVAAGQVTAASGAGAAPLGLLFVNGEEIPAAQMGRYGGGRLAANFQIRDVDAPAAQARLDAAALDLHDRFADSAVDPTLGAADPGLFTDAGARVMPPAAPGLAQRLSLNPAADPTAGGEIWRLRDGLGSAAPGPAGASGLLLAMKNALDTPRTAAPQGMSSRPRTAAVMAAEMTSFAASGRLDAERVLGAASAQSSTYATLLQQDGVDTDREVEALLALERAYAANARVLKAVDEMIMTILRLT</sequence>
<keyword evidence="6" id="KW-0975">Bacterial flagellum</keyword>
<protein>
    <recommendedName>
        <fullName evidence="4">Flagellar hook-associated protein 1</fullName>
    </recommendedName>
</protein>
<evidence type="ECO:0000256" key="2">
    <source>
        <dbReference type="ARBA" id="ARBA00004613"/>
    </source>
</evidence>
<dbReference type="EMBL" id="FNXG01000004">
    <property type="protein sequence ID" value="SEI04928.1"/>
    <property type="molecule type" value="Genomic_DNA"/>
</dbReference>
<keyword evidence="5" id="KW-0964">Secreted</keyword>
<dbReference type="PANTHER" id="PTHR30033:SF2">
    <property type="entry name" value="FLAGELLAR HOOK PROTEIN"/>
    <property type="match status" value="1"/>
</dbReference>
<evidence type="ECO:0000259" key="9">
    <source>
        <dbReference type="Pfam" id="PF22638"/>
    </source>
</evidence>
<evidence type="ECO:0000256" key="5">
    <source>
        <dbReference type="ARBA" id="ARBA00022525"/>
    </source>
</evidence>
<dbReference type="InterPro" id="IPR010930">
    <property type="entry name" value="Flg_bb/hook_C_dom"/>
</dbReference>
<feature type="domain" description="Flagellar basal body rod protein N-terminal" evidence="7">
    <location>
        <begin position="8"/>
        <end position="36"/>
    </location>
</feature>
<dbReference type="InterPro" id="IPR053927">
    <property type="entry name" value="FlgK_helical"/>
</dbReference>
<dbReference type="GO" id="GO:0009425">
    <property type="term" value="C:bacterial-type flagellum basal body"/>
    <property type="evidence" value="ECO:0007669"/>
    <property type="project" value="UniProtKB-SubCell"/>
</dbReference>
<reference evidence="11" key="1">
    <citation type="submission" date="2016-10" db="EMBL/GenBank/DDBJ databases">
        <authorList>
            <person name="Varghese N."/>
            <person name="Submissions S."/>
        </authorList>
    </citation>
    <scope>NUCLEOTIDE SEQUENCE [LARGE SCALE GENOMIC DNA]</scope>
    <source>
        <strain evidence="11">DSM 11593</strain>
    </source>
</reference>
<dbReference type="InterPro" id="IPR001444">
    <property type="entry name" value="Flag_bb_rod_N"/>
</dbReference>
<dbReference type="Pfam" id="PF22638">
    <property type="entry name" value="FlgK_D1"/>
    <property type="match status" value="1"/>
</dbReference>
<keyword evidence="10" id="KW-0969">Cilium</keyword>
<name>A0A1H6N352_9RHOB</name>
<evidence type="ECO:0000259" key="7">
    <source>
        <dbReference type="Pfam" id="PF00460"/>
    </source>
</evidence>
<accession>A0A1H6N352</accession>
<evidence type="ECO:0000256" key="4">
    <source>
        <dbReference type="ARBA" id="ARBA00016244"/>
    </source>
</evidence>
<dbReference type="Proteomes" id="UP000199125">
    <property type="component" value="Unassembled WGS sequence"/>
</dbReference>
<dbReference type="PANTHER" id="PTHR30033">
    <property type="entry name" value="FLAGELLAR HOOK-ASSOCIATED PROTEIN 1"/>
    <property type="match status" value="1"/>
</dbReference>
<dbReference type="RefSeq" id="WP_090848388.1">
    <property type="nucleotide sequence ID" value="NZ_FNXG01000004.1"/>
</dbReference>
<feature type="domain" description="Flagellar hook-associated protein FlgK helical" evidence="9">
    <location>
        <begin position="104"/>
        <end position="312"/>
    </location>
</feature>
<dbReference type="SUPFAM" id="SSF64518">
    <property type="entry name" value="Phase 1 flagellin"/>
    <property type="match status" value="1"/>
</dbReference>
<dbReference type="GO" id="GO:0005198">
    <property type="term" value="F:structural molecule activity"/>
    <property type="evidence" value="ECO:0007669"/>
    <property type="project" value="InterPro"/>
</dbReference>
<organism evidence="10 11">
    <name type="scientific">Paracoccus alkenifer</name>
    <dbReference type="NCBI Taxonomy" id="65735"/>
    <lineage>
        <taxon>Bacteria</taxon>
        <taxon>Pseudomonadati</taxon>
        <taxon>Pseudomonadota</taxon>
        <taxon>Alphaproteobacteria</taxon>
        <taxon>Rhodobacterales</taxon>
        <taxon>Paracoccaceae</taxon>
        <taxon>Paracoccus</taxon>
    </lineage>
</organism>
<gene>
    <name evidence="10" type="ORF">SAMN04488075_2470</name>
</gene>
<evidence type="ECO:0000256" key="6">
    <source>
        <dbReference type="ARBA" id="ARBA00023143"/>
    </source>
</evidence>
<dbReference type="STRING" id="65735.SAMN04488075_2470"/>
<dbReference type="OrthoDB" id="7181295at2"/>
<comment type="subcellular location">
    <subcellularLocation>
        <location evidence="1">Bacterial flagellum basal body</location>
    </subcellularLocation>
    <subcellularLocation>
        <location evidence="2">Secreted</location>
    </subcellularLocation>
</comment>
<keyword evidence="11" id="KW-1185">Reference proteome</keyword>
<dbReference type="GO" id="GO:0044780">
    <property type="term" value="P:bacterial-type flagellum assembly"/>
    <property type="evidence" value="ECO:0007669"/>
    <property type="project" value="InterPro"/>
</dbReference>
<evidence type="ECO:0000259" key="8">
    <source>
        <dbReference type="Pfam" id="PF06429"/>
    </source>
</evidence>
<dbReference type="Pfam" id="PF06429">
    <property type="entry name" value="Flg_bbr_C"/>
    <property type="match status" value="1"/>
</dbReference>
<dbReference type="Pfam" id="PF00460">
    <property type="entry name" value="Flg_bb_rod"/>
    <property type="match status" value="1"/>
</dbReference>
<keyword evidence="10" id="KW-0282">Flagellum</keyword>
<dbReference type="InterPro" id="IPR002371">
    <property type="entry name" value="FlgK"/>
</dbReference>
<feature type="domain" description="Flagellar basal-body/hook protein C-terminal" evidence="8">
    <location>
        <begin position="448"/>
        <end position="485"/>
    </location>
</feature>
<evidence type="ECO:0000256" key="3">
    <source>
        <dbReference type="ARBA" id="ARBA00009677"/>
    </source>
</evidence>
<evidence type="ECO:0000313" key="10">
    <source>
        <dbReference type="EMBL" id="SEI04928.1"/>
    </source>
</evidence>
<dbReference type="AlphaFoldDB" id="A0A1H6N352"/>
<dbReference type="GO" id="GO:0009424">
    <property type="term" value="C:bacterial-type flagellum hook"/>
    <property type="evidence" value="ECO:0007669"/>
    <property type="project" value="InterPro"/>
</dbReference>
<dbReference type="NCBIfam" id="TIGR02492">
    <property type="entry name" value="flgK_ends"/>
    <property type="match status" value="1"/>
</dbReference>
<evidence type="ECO:0000313" key="11">
    <source>
        <dbReference type="Proteomes" id="UP000199125"/>
    </source>
</evidence>
<dbReference type="GO" id="GO:0005576">
    <property type="term" value="C:extracellular region"/>
    <property type="evidence" value="ECO:0007669"/>
    <property type="project" value="UniProtKB-SubCell"/>
</dbReference>
<proteinExistence type="inferred from homology"/>